<organism evidence="1 2">
    <name type="scientific">Trifolium medium</name>
    <dbReference type="NCBI Taxonomy" id="97028"/>
    <lineage>
        <taxon>Eukaryota</taxon>
        <taxon>Viridiplantae</taxon>
        <taxon>Streptophyta</taxon>
        <taxon>Embryophyta</taxon>
        <taxon>Tracheophyta</taxon>
        <taxon>Spermatophyta</taxon>
        <taxon>Magnoliopsida</taxon>
        <taxon>eudicotyledons</taxon>
        <taxon>Gunneridae</taxon>
        <taxon>Pentapetalae</taxon>
        <taxon>rosids</taxon>
        <taxon>fabids</taxon>
        <taxon>Fabales</taxon>
        <taxon>Fabaceae</taxon>
        <taxon>Papilionoideae</taxon>
        <taxon>50 kb inversion clade</taxon>
        <taxon>NPAAA clade</taxon>
        <taxon>Hologalegina</taxon>
        <taxon>IRL clade</taxon>
        <taxon>Trifolieae</taxon>
        <taxon>Trifolium</taxon>
    </lineage>
</organism>
<protein>
    <submittedName>
        <fullName evidence="1">Uncharacterized protein</fullName>
    </submittedName>
</protein>
<proteinExistence type="predicted"/>
<keyword evidence="2" id="KW-1185">Reference proteome</keyword>
<accession>A0A392S502</accession>
<dbReference type="AlphaFoldDB" id="A0A392S502"/>
<dbReference type="Proteomes" id="UP000265520">
    <property type="component" value="Unassembled WGS sequence"/>
</dbReference>
<name>A0A392S502_9FABA</name>
<dbReference type="EMBL" id="LXQA010312825">
    <property type="protein sequence ID" value="MCI43090.1"/>
    <property type="molecule type" value="Genomic_DNA"/>
</dbReference>
<evidence type="ECO:0000313" key="2">
    <source>
        <dbReference type="Proteomes" id="UP000265520"/>
    </source>
</evidence>
<evidence type="ECO:0000313" key="1">
    <source>
        <dbReference type="EMBL" id="MCI43090.1"/>
    </source>
</evidence>
<reference evidence="1 2" key="1">
    <citation type="journal article" date="2018" name="Front. Plant Sci.">
        <title>Red Clover (Trifolium pratense) and Zigzag Clover (T. medium) - A Picture of Genomic Similarities and Differences.</title>
        <authorList>
            <person name="Dluhosova J."/>
            <person name="Istvanek J."/>
            <person name="Nedelnik J."/>
            <person name="Repkova J."/>
        </authorList>
    </citation>
    <scope>NUCLEOTIDE SEQUENCE [LARGE SCALE GENOMIC DNA]</scope>
    <source>
        <strain evidence="2">cv. 10/8</strain>
        <tissue evidence="1">Leaf</tissue>
    </source>
</reference>
<feature type="non-terminal residue" evidence="1">
    <location>
        <position position="1"/>
    </location>
</feature>
<comment type="caution">
    <text evidence="1">The sequence shown here is derived from an EMBL/GenBank/DDBJ whole genome shotgun (WGS) entry which is preliminary data.</text>
</comment>
<sequence length="57" mass="6607">LSKQSNELRLDYCGCTVYYMLVAAGSERRHVVCNAWTCLRHHREVPESCPYTVELMS</sequence>